<keyword evidence="4 5" id="KW-0574">Periplasm</keyword>
<evidence type="ECO:0000313" key="8">
    <source>
        <dbReference type="Proteomes" id="UP000006755"/>
    </source>
</evidence>
<dbReference type="AlphaFoldDB" id="K2JVN3"/>
<comment type="subunit">
    <text evidence="5">The Tol-Pal system is composed of five core proteins: the inner membrane proteins TolA, TolQ and TolR, the periplasmic protein TolB and the outer membrane protein Pal. They form a network linking the inner and outer membranes and the peptidoglycan layer.</text>
</comment>
<evidence type="ECO:0000256" key="3">
    <source>
        <dbReference type="ARBA" id="ARBA00022729"/>
    </source>
</evidence>
<comment type="caution">
    <text evidence="7">The sequence shown here is derived from an EMBL/GenBank/DDBJ whole genome shotgun (WGS) entry which is preliminary data.</text>
</comment>
<dbReference type="eggNOG" id="COG0823">
    <property type="taxonomic scope" value="Bacteria"/>
</dbReference>
<dbReference type="GO" id="GO:0051301">
    <property type="term" value="P:cell division"/>
    <property type="evidence" value="ECO:0007669"/>
    <property type="project" value="UniProtKB-UniRule"/>
</dbReference>
<dbReference type="InterPro" id="IPR007195">
    <property type="entry name" value="TolB_N"/>
</dbReference>
<evidence type="ECO:0000313" key="7">
    <source>
        <dbReference type="EMBL" id="EKE69250.1"/>
    </source>
</evidence>
<keyword evidence="8" id="KW-1185">Reference proteome</keyword>
<evidence type="ECO:0000256" key="5">
    <source>
        <dbReference type="HAMAP-Rule" id="MF_00671"/>
    </source>
</evidence>
<evidence type="ECO:0000256" key="2">
    <source>
        <dbReference type="ARBA" id="ARBA00009820"/>
    </source>
</evidence>
<dbReference type="NCBIfam" id="TIGR02800">
    <property type="entry name" value="propeller_TolB"/>
    <property type="match status" value="1"/>
</dbReference>
<dbReference type="SUPFAM" id="SSF52964">
    <property type="entry name" value="TolB, N-terminal domain"/>
    <property type="match status" value="1"/>
</dbReference>
<comment type="similarity">
    <text evidence="2 5">Belongs to the TolB family.</text>
</comment>
<name>K2JVN3_9GAMM</name>
<dbReference type="GO" id="GO:0017038">
    <property type="term" value="P:protein import"/>
    <property type="evidence" value="ECO:0007669"/>
    <property type="project" value="InterPro"/>
</dbReference>
<dbReference type="EMBL" id="AMRI01000025">
    <property type="protein sequence ID" value="EKE69250.1"/>
    <property type="molecule type" value="Genomic_DNA"/>
</dbReference>
<keyword evidence="5" id="KW-0132">Cell division</keyword>
<accession>K2JVN3</accession>
<dbReference type="RefSeq" id="WP_008486019.1">
    <property type="nucleotide sequence ID" value="NZ_AMRI01000025.1"/>
</dbReference>
<dbReference type="GO" id="GO:0042597">
    <property type="term" value="C:periplasmic space"/>
    <property type="evidence" value="ECO:0007669"/>
    <property type="project" value="UniProtKB-SubCell"/>
</dbReference>
<dbReference type="Gene3D" id="3.40.50.10070">
    <property type="entry name" value="TolB, N-terminal domain"/>
    <property type="match status" value="1"/>
</dbReference>
<evidence type="ECO:0000259" key="6">
    <source>
        <dbReference type="Pfam" id="PF04052"/>
    </source>
</evidence>
<protein>
    <recommendedName>
        <fullName evidence="5">Tol-Pal system protein TolB</fullName>
    </recommendedName>
</protein>
<dbReference type="InterPro" id="IPR011042">
    <property type="entry name" value="6-blade_b-propeller_TolB-like"/>
</dbReference>
<keyword evidence="3 5" id="KW-0732">Signal</keyword>
<feature type="signal peptide" evidence="5">
    <location>
        <begin position="1"/>
        <end position="20"/>
    </location>
</feature>
<dbReference type="InterPro" id="IPR014167">
    <property type="entry name" value="Tol-Pal_TolB"/>
</dbReference>
<dbReference type="SUPFAM" id="SSF69304">
    <property type="entry name" value="Tricorn protease N-terminal domain"/>
    <property type="match status" value="1"/>
</dbReference>
<organism evidence="7 8">
    <name type="scientific">Gallaecimonas xiamenensis 3-C-1</name>
    <dbReference type="NCBI Taxonomy" id="745411"/>
    <lineage>
        <taxon>Bacteria</taxon>
        <taxon>Pseudomonadati</taxon>
        <taxon>Pseudomonadota</taxon>
        <taxon>Gammaproteobacteria</taxon>
        <taxon>Enterobacterales</taxon>
        <taxon>Gallaecimonadaceae</taxon>
        <taxon>Gallaecimonas</taxon>
    </lineage>
</organism>
<gene>
    <name evidence="5 7" type="primary">tolB</name>
    <name evidence="7" type="ORF">B3C1_15647</name>
</gene>
<dbReference type="InterPro" id="IPR011659">
    <property type="entry name" value="WD40"/>
</dbReference>
<dbReference type="OrthoDB" id="9802240at2"/>
<proteinExistence type="inferred from homology"/>
<evidence type="ECO:0000256" key="4">
    <source>
        <dbReference type="ARBA" id="ARBA00022764"/>
    </source>
</evidence>
<feature type="domain" description="TolB N-terminal" evidence="6">
    <location>
        <begin position="22"/>
        <end position="123"/>
    </location>
</feature>
<feature type="chain" id="PRO_5009015935" description="Tol-Pal system protein TolB" evidence="5">
    <location>
        <begin position="21"/>
        <end position="446"/>
    </location>
</feature>
<evidence type="ECO:0000256" key="1">
    <source>
        <dbReference type="ARBA" id="ARBA00004418"/>
    </source>
</evidence>
<dbReference type="Pfam" id="PF07676">
    <property type="entry name" value="PD40"/>
    <property type="match status" value="5"/>
</dbReference>
<comment type="subcellular location">
    <subcellularLocation>
        <location evidence="1 5">Periplasm</location>
    </subcellularLocation>
</comment>
<dbReference type="Proteomes" id="UP000006755">
    <property type="component" value="Unassembled WGS sequence"/>
</dbReference>
<reference evidence="7 8" key="1">
    <citation type="journal article" date="2012" name="J. Bacteriol.">
        <title>Genome Sequence of Gallaecimonas xiamenensis Type Strain 3-C-1.</title>
        <authorList>
            <person name="Lai Q."/>
            <person name="Wang L."/>
            <person name="Wang W."/>
            <person name="Shao Z."/>
        </authorList>
    </citation>
    <scope>NUCLEOTIDE SEQUENCE [LARGE SCALE GENOMIC DNA]</scope>
    <source>
        <strain evidence="7 8">3-C-1</strain>
    </source>
</reference>
<dbReference type="STRING" id="745411.B3C1_15647"/>
<sequence precursor="true">MRFLTVLFLGLLTLSQSAKAALDIVITDGMDTARPVAILPFTFEGGLLPLQPAEVIGADLRNSGKFSPLGVNAMPEQPRSVDDIHYGAWATKGVEALVVGTVKPYGEDKYLVSFDLVDVLRGQVTGGNQQRLADGSLVKSSAHILESRQAVISSRQFRQYSHRIADIVYEKLTGERGAFLTRIAYVVVDNDPVYPYKLMVSDYDGYNETVVTKAKEPLMSPSWSPDGTKLAYVSFQNRTAEIFVQDLYNQRREKLTSFPMINGNPVWSPDGKKLAMVLSKDGNPEIYVMDIASKQVTRLTDHYAIDTEPSWFPDSKAIVFTSERGGRPQLYRVDLSSKAVKRLTFDGEQNLGGSISPDGKYLIMVNRTQGNYRIARQDLETGALQVLTKTELDESPSLAPNGSMIIYATLYRGQKVLGLVSVDGRFKARLPARQGQVKAPAWSPFL</sequence>
<comment type="function">
    <text evidence="5">Part of the Tol-Pal system, which plays a role in outer membrane invagination during cell division and is important for maintaining outer membrane integrity. TolB occupies a key intermediary position in the Tol-Pal system because it communicates directly with both membrane-embedded components, Pal in the outer membrane and TolA in the inner membrane.</text>
</comment>
<dbReference type="PANTHER" id="PTHR36842">
    <property type="entry name" value="PROTEIN TOLB HOMOLOG"/>
    <property type="match status" value="1"/>
</dbReference>
<keyword evidence="5" id="KW-0131">Cell cycle</keyword>
<dbReference type="Gene3D" id="2.120.10.30">
    <property type="entry name" value="TolB, C-terminal domain"/>
    <property type="match status" value="1"/>
</dbReference>
<dbReference type="PANTHER" id="PTHR36842:SF1">
    <property type="entry name" value="PROTEIN TOLB"/>
    <property type="match status" value="1"/>
</dbReference>
<dbReference type="HAMAP" id="MF_00671">
    <property type="entry name" value="TolB"/>
    <property type="match status" value="1"/>
</dbReference>
<dbReference type="Pfam" id="PF04052">
    <property type="entry name" value="TolB_N"/>
    <property type="match status" value="1"/>
</dbReference>
<dbReference type="PATRIC" id="fig|745411.4.peg.3079"/>